<protein>
    <submittedName>
        <fullName evidence="3">Hypothetical_protein</fullName>
    </submittedName>
</protein>
<name>A0AA86Q004_9EUKA</name>
<gene>
    <name evidence="2" type="ORF">HINF_LOCUS34932</name>
    <name evidence="3" type="ORF">HINF_LOCUS50110</name>
</gene>
<evidence type="ECO:0000313" key="2">
    <source>
        <dbReference type="EMBL" id="CAI9947287.1"/>
    </source>
</evidence>
<sequence length="167" mass="19210">MSAFVLLLFPSIILNPKYITLEWFSFIILFLISTLLCSTPPILKLLFEVLTSQLTLILSPVIDISIPFTNNFKLFETFLNVKSPFQFSGQFIKSPFTVPKGEKFISVSGRAETFTNPVRVTLFNFPLSQLNMKTNIQFQFDDSEVFTRIIAFQIEPDYSNDKTEKQD</sequence>
<comment type="caution">
    <text evidence="2">The sequence shown here is derived from an EMBL/GenBank/DDBJ whole genome shotgun (WGS) entry which is preliminary data.</text>
</comment>
<evidence type="ECO:0000256" key="1">
    <source>
        <dbReference type="SAM" id="Phobius"/>
    </source>
</evidence>
<keyword evidence="1" id="KW-0812">Transmembrane</keyword>
<dbReference type="AlphaFoldDB" id="A0AA86Q004"/>
<organism evidence="2">
    <name type="scientific">Hexamita inflata</name>
    <dbReference type="NCBI Taxonomy" id="28002"/>
    <lineage>
        <taxon>Eukaryota</taxon>
        <taxon>Metamonada</taxon>
        <taxon>Diplomonadida</taxon>
        <taxon>Hexamitidae</taxon>
        <taxon>Hexamitinae</taxon>
        <taxon>Hexamita</taxon>
    </lineage>
</organism>
<proteinExistence type="predicted"/>
<reference evidence="3 4" key="2">
    <citation type="submission" date="2024-07" db="EMBL/GenBank/DDBJ databases">
        <authorList>
            <person name="Akdeniz Z."/>
        </authorList>
    </citation>
    <scope>NUCLEOTIDE SEQUENCE [LARGE SCALE GENOMIC DNA]</scope>
</reference>
<evidence type="ECO:0000313" key="3">
    <source>
        <dbReference type="EMBL" id="CAL6062282.1"/>
    </source>
</evidence>
<dbReference type="Proteomes" id="UP001642409">
    <property type="component" value="Unassembled WGS sequence"/>
</dbReference>
<dbReference type="EMBL" id="CATOUU010000775">
    <property type="protein sequence ID" value="CAI9947287.1"/>
    <property type="molecule type" value="Genomic_DNA"/>
</dbReference>
<feature type="transmembrane region" description="Helical" evidence="1">
    <location>
        <begin position="24"/>
        <end position="47"/>
    </location>
</feature>
<keyword evidence="1" id="KW-1133">Transmembrane helix</keyword>
<keyword evidence="1" id="KW-0472">Membrane</keyword>
<evidence type="ECO:0000313" key="4">
    <source>
        <dbReference type="Proteomes" id="UP001642409"/>
    </source>
</evidence>
<accession>A0AA86Q004</accession>
<keyword evidence="4" id="KW-1185">Reference proteome</keyword>
<dbReference type="EMBL" id="CAXDID020000239">
    <property type="protein sequence ID" value="CAL6062282.1"/>
    <property type="molecule type" value="Genomic_DNA"/>
</dbReference>
<reference evidence="2" key="1">
    <citation type="submission" date="2023-06" db="EMBL/GenBank/DDBJ databases">
        <authorList>
            <person name="Kurt Z."/>
        </authorList>
    </citation>
    <scope>NUCLEOTIDE SEQUENCE</scope>
</reference>